<accession>A0A955HX02</accession>
<evidence type="ECO:0000313" key="5">
    <source>
        <dbReference type="Proteomes" id="UP000748332"/>
    </source>
</evidence>
<keyword evidence="1" id="KW-0812">Transmembrane</keyword>
<evidence type="ECO:0000256" key="1">
    <source>
        <dbReference type="SAM" id="Phobius"/>
    </source>
</evidence>
<dbReference type="Proteomes" id="UP000748332">
    <property type="component" value="Unassembled WGS sequence"/>
</dbReference>
<dbReference type="Pfam" id="PF11258">
    <property type="entry name" value="DUF3048"/>
    <property type="match status" value="1"/>
</dbReference>
<feature type="domain" description="DUF3048" evidence="3">
    <location>
        <begin position="315"/>
        <end position="417"/>
    </location>
</feature>
<reference evidence="4" key="2">
    <citation type="journal article" date="2021" name="Microbiome">
        <title>Successional dynamics and alternative stable states in a saline activated sludge microbial community over 9 years.</title>
        <authorList>
            <person name="Wang Y."/>
            <person name="Ye J."/>
            <person name="Ju F."/>
            <person name="Liu L."/>
            <person name="Boyd J.A."/>
            <person name="Deng Y."/>
            <person name="Parks D.H."/>
            <person name="Jiang X."/>
            <person name="Yin X."/>
            <person name="Woodcroft B.J."/>
            <person name="Tyson G.W."/>
            <person name="Hugenholtz P."/>
            <person name="Polz M.F."/>
            <person name="Zhang T."/>
        </authorList>
    </citation>
    <scope>NUCLEOTIDE SEQUENCE</scope>
    <source>
        <strain evidence="4">HKST-UBA16</strain>
    </source>
</reference>
<evidence type="ECO:0000259" key="3">
    <source>
        <dbReference type="Pfam" id="PF17479"/>
    </source>
</evidence>
<dbReference type="InterPro" id="IPR023158">
    <property type="entry name" value="YerB-like_sf"/>
</dbReference>
<dbReference type="EMBL" id="JAGQLM010000047">
    <property type="protein sequence ID" value="MCA9374920.1"/>
    <property type="molecule type" value="Genomic_DNA"/>
</dbReference>
<dbReference type="InterPro" id="IPR021416">
    <property type="entry name" value="DUF3048_N"/>
</dbReference>
<comment type="caution">
    <text evidence="4">The sequence shown here is derived from an EMBL/GenBank/DDBJ whole genome shotgun (WGS) entry which is preliminary data.</text>
</comment>
<evidence type="ECO:0000313" key="4">
    <source>
        <dbReference type="EMBL" id="MCA9374920.1"/>
    </source>
</evidence>
<keyword evidence="1" id="KW-0472">Membrane</keyword>
<name>A0A955HX02_9BACT</name>
<dbReference type="Gene3D" id="3.50.90.10">
    <property type="entry name" value="YerB-like"/>
    <property type="match status" value="1"/>
</dbReference>
<organism evidence="4 5">
    <name type="scientific">Candidatus Dojkabacteria bacterium</name>
    <dbReference type="NCBI Taxonomy" id="2099670"/>
    <lineage>
        <taxon>Bacteria</taxon>
        <taxon>Candidatus Dojkabacteria</taxon>
    </lineage>
</organism>
<keyword evidence="1" id="KW-1133">Transmembrane helix</keyword>
<evidence type="ECO:0000259" key="2">
    <source>
        <dbReference type="Pfam" id="PF11258"/>
    </source>
</evidence>
<sequence length="431" mass="48226">KFNISSEMKAKNLNISDIGLGASKSTPATPTVQASRTFKNPTIQKIYDKWNKASKKQKALIVGIPSILLLAIAGLILFQVVTYDPSNKKNLFGLGVDFLEGGKQNTENNLDAKAPEQPKTFESPLNGVLIDENRVDELKKRRPVAVMVNNHVAARPQSNLSKADIVYEALVESGITRYMAIYWSNDVNKVGPIRSARQYYLEWLSPYDAIYIHDGYASSTDPKVDAGGNIYSYGIKSISTQNAWRVYDEGRVAPHNEYSSITAAWETAKKNGWDQLPEIDSWKFKNDATVESRGEKTEASIVFHQRLRNNGLYDAKWVYEPGSNSYLRYIGGVEDIDHETNKQINAKNVVLQEMEMTPTYDEKAHIILTTIGKGKATILRDGVVINGTWEKTSRTSRTQFYDADGAKIEFNRGLIWISVIPSNDGSSDIIQ</sequence>
<proteinExistence type="predicted"/>
<dbReference type="InterPro" id="IPR035328">
    <property type="entry name" value="DUF3048_C"/>
</dbReference>
<protein>
    <submittedName>
        <fullName evidence="4">DUF3048 domain-containing protein</fullName>
    </submittedName>
</protein>
<feature type="non-terminal residue" evidence="4">
    <location>
        <position position="1"/>
    </location>
</feature>
<feature type="domain" description="DUF3048" evidence="2">
    <location>
        <begin position="136"/>
        <end position="273"/>
    </location>
</feature>
<feature type="transmembrane region" description="Helical" evidence="1">
    <location>
        <begin position="59"/>
        <end position="81"/>
    </location>
</feature>
<dbReference type="SUPFAM" id="SSF159774">
    <property type="entry name" value="YerB-like"/>
    <property type="match status" value="1"/>
</dbReference>
<dbReference type="Pfam" id="PF17479">
    <property type="entry name" value="DUF3048_C"/>
    <property type="match status" value="1"/>
</dbReference>
<dbReference type="AlphaFoldDB" id="A0A955HX02"/>
<gene>
    <name evidence="4" type="ORF">KC622_01160</name>
</gene>
<reference evidence="4" key="1">
    <citation type="submission" date="2020-04" db="EMBL/GenBank/DDBJ databases">
        <authorList>
            <person name="Zhang T."/>
        </authorList>
    </citation>
    <scope>NUCLEOTIDE SEQUENCE</scope>
    <source>
        <strain evidence="4">HKST-UBA16</strain>
    </source>
</reference>